<dbReference type="EMBL" id="AJYW02000051">
    <property type="protein sequence ID" value="OEE78281.1"/>
    <property type="molecule type" value="Genomic_DNA"/>
</dbReference>
<feature type="transmembrane region" description="Helical" evidence="1">
    <location>
        <begin position="52"/>
        <end position="71"/>
    </location>
</feature>
<sequence>MLERVEDVIAKNDIDYEIVGSAINLKLGRAGGKVTIKYDYATNSYHYNCNEYMLGLSSLIFFVMSFNTMYHPEQQTWSGYVAGMMFSVAIFNLVNIVLAHIQILDLKAQLREVGVYLKSAF</sequence>
<evidence type="ECO:0000313" key="2">
    <source>
        <dbReference type="EMBL" id="OEE78281.1"/>
    </source>
</evidence>
<dbReference type="AlphaFoldDB" id="A0A1E5D404"/>
<dbReference type="RefSeq" id="WP_017054751.1">
    <property type="nucleotide sequence ID" value="NZ_AJYW02000051.1"/>
</dbReference>
<organism evidence="2 3">
    <name type="scientific">Vibrio genomosp. F6 str. FF-238</name>
    <dbReference type="NCBI Taxonomy" id="1191298"/>
    <lineage>
        <taxon>Bacteria</taxon>
        <taxon>Pseudomonadati</taxon>
        <taxon>Pseudomonadota</taxon>
        <taxon>Gammaproteobacteria</taxon>
        <taxon>Vibrionales</taxon>
        <taxon>Vibrionaceae</taxon>
        <taxon>Vibrio</taxon>
    </lineage>
</organism>
<proteinExistence type="predicted"/>
<evidence type="ECO:0000256" key="1">
    <source>
        <dbReference type="SAM" id="Phobius"/>
    </source>
</evidence>
<evidence type="ECO:0000313" key="3">
    <source>
        <dbReference type="Proteomes" id="UP000094165"/>
    </source>
</evidence>
<gene>
    <name evidence="2" type="ORF">A130_03285</name>
</gene>
<keyword evidence="1" id="KW-1133">Transmembrane helix</keyword>
<keyword evidence="1" id="KW-0812">Transmembrane</keyword>
<feature type="transmembrane region" description="Helical" evidence="1">
    <location>
        <begin position="77"/>
        <end position="101"/>
    </location>
</feature>
<reference evidence="2 3" key="1">
    <citation type="journal article" date="2012" name="Science">
        <title>Ecological populations of bacteria act as socially cohesive units of antibiotic production and resistance.</title>
        <authorList>
            <person name="Cordero O.X."/>
            <person name="Wildschutte H."/>
            <person name="Kirkup B."/>
            <person name="Proehl S."/>
            <person name="Ngo L."/>
            <person name="Hussain F."/>
            <person name="Le Roux F."/>
            <person name="Mincer T."/>
            <person name="Polz M.F."/>
        </authorList>
    </citation>
    <scope>NUCLEOTIDE SEQUENCE [LARGE SCALE GENOMIC DNA]</scope>
    <source>
        <strain evidence="2 3">FF-238</strain>
    </source>
</reference>
<comment type="caution">
    <text evidence="2">The sequence shown here is derived from an EMBL/GenBank/DDBJ whole genome shotgun (WGS) entry which is preliminary data.</text>
</comment>
<accession>A0A1E5D404</accession>
<protein>
    <submittedName>
        <fullName evidence="2">Uncharacterized protein</fullName>
    </submittedName>
</protein>
<name>A0A1E5D404_9VIBR</name>
<keyword evidence="3" id="KW-1185">Reference proteome</keyword>
<keyword evidence="1" id="KW-0472">Membrane</keyword>
<dbReference type="Proteomes" id="UP000094165">
    <property type="component" value="Unassembled WGS sequence"/>
</dbReference>